<dbReference type="eggNOG" id="KOG0032">
    <property type="taxonomic scope" value="Eukaryota"/>
</dbReference>
<dbReference type="SUPFAM" id="SSF56112">
    <property type="entry name" value="Protein kinase-like (PK-like)"/>
    <property type="match status" value="1"/>
</dbReference>
<feature type="domain" description="Protein kinase" evidence="2">
    <location>
        <begin position="587"/>
        <end position="838"/>
    </location>
</feature>
<evidence type="ECO:0000313" key="3">
    <source>
        <dbReference type="EMBL" id="EFJ12437.1"/>
    </source>
</evidence>
<feature type="region of interest" description="Disordered" evidence="1">
    <location>
        <begin position="124"/>
        <end position="155"/>
    </location>
</feature>
<dbReference type="Pfam" id="PF00069">
    <property type="entry name" value="Pkinase"/>
    <property type="match status" value="1"/>
</dbReference>
<dbReference type="PROSITE" id="PS50011">
    <property type="entry name" value="PROTEIN_KINASE_DOM"/>
    <property type="match status" value="1"/>
</dbReference>
<dbReference type="Gene3D" id="1.10.510.10">
    <property type="entry name" value="Transferase(Phosphotransferase) domain 1"/>
    <property type="match status" value="1"/>
</dbReference>
<organism evidence="4">
    <name type="scientific">Selaginella moellendorffii</name>
    <name type="common">Spikemoss</name>
    <dbReference type="NCBI Taxonomy" id="88036"/>
    <lineage>
        <taxon>Eukaryota</taxon>
        <taxon>Viridiplantae</taxon>
        <taxon>Streptophyta</taxon>
        <taxon>Embryophyta</taxon>
        <taxon>Tracheophyta</taxon>
        <taxon>Lycopodiopsida</taxon>
        <taxon>Selaginellales</taxon>
        <taxon>Selaginellaceae</taxon>
        <taxon>Selaginella</taxon>
    </lineage>
</organism>
<dbReference type="GO" id="GO:0005737">
    <property type="term" value="C:cytoplasm"/>
    <property type="evidence" value="ECO:0000318"/>
    <property type="project" value="GO_Central"/>
</dbReference>
<dbReference type="KEGG" id="smo:SELMODRAFT_446639"/>
<evidence type="ECO:0000313" key="4">
    <source>
        <dbReference type="Proteomes" id="UP000001514"/>
    </source>
</evidence>
<dbReference type="Proteomes" id="UP000001514">
    <property type="component" value="Unassembled WGS sequence"/>
</dbReference>
<dbReference type="InterPro" id="IPR000719">
    <property type="entry name" value="Prot_kinase_dom"/>
</dbReference>
<dbReference type="EMBL" id="GL377639">
    <property type="protein sequence ID" value="EFJ12437.1"/>
    <property type="molecule type" value="Genomic_DNA"/>
</dbReference>
<feature type="region of interest" description="Disordered" evidence="1">
    <location>
        <begin position="192"/>
        <end position="225"/>
    </location>
</feature>
<dbReference type="HOGENOM" id="CLU_324504_0_0_1"/>
<accession>D8ST72</accession>
<dbReference type="PANTHER" id="PTHR44167:SF18">
    <property type="entry name" value="PROTEIN KINASE DOMAIN-CONTAINING PROTEIN"/>
    <property type="match status" value="1"/>
</dbReference>
<protein>
    <recommendedName>
        <fullName evidence="2">Protein kinase domain-containing protein</fullName>
    </recommendedName>
</protein>
<reference evidence="3 4" key="1">
    <citation type="journal article" date="2011" name="Science">
        <title>The Selaginella genome identifies genetic changes associated with the evolution of vascular plants.</title>
        <authorList>
            <person name="Banks J.A."/>
            <person name="Nishiyama T."/>
            <person name="Hasebe M."/>
            <person name="Bowman J.L."/>
            <person name="Gribskov M."/>
            <person name="dePamphilis C."/>
            <person name="Albert V.A."/>
            <person name="Aono N."/>
            <person name="Aoyama T."/>
            <person name="Ambrose B.A."/>
            <person name="Ashton N.W."/>
            <person name="Axtell M.J."/>
            <person name="Barker E."/>
            <person name="Barker M.S."/>
            <person name="Bennetzen J.L."/>
            <person name="Bonawitz N.D."/>
            <person name="Chapple C."/>
            <person name="Cheng C."/>
            <person name="Correa L.G."/>
            <person name="Dacre M."/>
            <person name="DeBarry J."/>
            <person name="Dreyer I."/>
            <person name="Elias M."/>
            <person name="Engstrom E.M."/>
            <person name="Estelle M."/>
            <person name="Feng L."/>
            <person name="Finet C."/>
            <person name="Floyd S.K."/>
            <person name="Frommer W.B."/>
            <person name="Fujita T."/>
            <person name="Gramzow L."/>
            <person name="Gutensohn M."/>
            <person name="Harholt J."/>
            <person name="Hattori M."/>
            <person name="Heyl A."/>
            <person name="Hirai T."/>
            <person name="Hiwatashi Y."/>
            <person name="Ishikawa M."/>
            <person name="Iwata M."/>
            <person name="Karol K.G."/>
            <person name="Koehler B."/>
            <person name="Kolukisaoglu U."/>
            <person name="Kubo M."/>
            <person name="Kurata T."/>
            <person name="Lalonde S."/>
            <person name="Li K."/>
            <person name="Li Y."/>
            <person name="Litt A."/>
            <person name="Lyons E."/>
            <person name="Manning G."/>
            <person name="Maruyama T."/>
            <person name="Michael T.P."/>
            <person name="Mikami K."/>
            <person name="Miyazaki S."/>
            <person name="Morinaga S."/>
            <person name="Murata T."/>
            <person name="Mueller-Roeber B."/>
            <person name="Nelson D.R."/>
            <person name="Obara M."/>
            <person name="Oguri Y."/>
            <person name="Olmstead R.G."/>
            <person name="Onodera N."/>
            <person name="Petersen B.L."/>
            <person name="Pils B."/>
            <person name="Prigge M."/>
            <person name="Rensing S.A."/>
            <person name="Riano-Pachon D.M."/>
            <person name="Roberts A.W."/>
            <person name="Sato Y."/>
            <person name="Scheller H.V."/>
            <person name="Schulz B."/>
            <person name="Schulz C."/>
            <person name="Shakirov E.V."/>
            <person name="Shibagaki N."/>
            <person name="Shinohara N."/>
            <person name="Shippen D.E."/>
            <person name="Soerensen I."/>
            <person name="Sotooka R."/>
            <person name="Sugimoto N."/>
            <person name="Sugita M."/>
            <person name="Sumikawa N."/>
            <person name="Tanurdzic M."/>
            <person name="Theissen G."/>
            <person name="Ulvskov P."/>
            <person name="Wakazuki S."/>
            <person name="Weng J.K."/>
            <person name="Willats W.W."/>
            <person name="Wipf D."/>
            <person name="Wolf P.G."/>
            <person name="Yang L."/>
            <person name="Zimmer A.D."/>
            <person name="Zhu Q."/>
            <person name="Mitros T."/>
            <person name="Hellsten U."/>
            <person name="Loque D."/>
            <person name="Otillar R."/>
            <person name="Salamov A."/>
            <person name="Schmutz J."/>
            <person name="Shapiro H."/>
            <person name="Lindquist E."/>
            <person name="Lucas S."/>
            <person name="Rokhsar D."/>
            <person name="Grigoriev I.V."/>
        </authorList>
    </citation>
    <scope>NUCLEOTIDE SEQUENCE [LARGE SCALE GENOMIC DNA]</scope>
</reference>
<keyword evidence="4" id="KW-1185">Reference proteome</keyword>
<name>D8ST72_SELML</name>
<evidence type="ECO:0000259" key="2">
    <source>
        <dbReference type="PROSITE" id="PS50011"/>
    </source>
</evidence>
<dbReference type="GO" id="GO:0044773">
    <property type="term" value="P:mitotic DNA damage checkpoint signaling"/>
    <property type="evidence" value="ECO:0000318"/>
    <property type="project" value="GO_Central"/>
</dbReference>
<proteinExistence type="predicted"/>
<sequence>MRPQRQARSSISYAESVSDDDDEDFSALPVRTSTRRRPERESRSSAAAAAAAHKKKKARPNPKERAEAMQLERAIRESLNDVAVASEISTANFVSSSPTNPSIAFQCLLDVTYEEGRSRAFELQEPGEAADVGDRTKQYEPSGAGNLTKQPQPADVDDLAKVQEPTMEEDMVHEEDRATHQEVRSVCLIGKGEKEEQGNGTNASRHRASPKRIKKRRMNEGEDVSASFGVGETAKAPPWNVTVKKPECSSATPAPASSTILDHSITAKSSGIVQTFQATVITPLLEQLSSASFSIFRDSCTRGLSQSSIGNSGNTIRISLWFWNVVDGFNEWQEGDTIQAWRSKELARTRPRLSSQREETLEIIKVEKLEKTLINCSKTSMSSTDSAKSVKNILIARSAMSSMRSSLRRLLTRETKYPTNASWLPGSHCADQAHHTAGNEAPAILTALCWWFAASNRMLADYLETKSISTKSLGTLFNAFIQTYWILLNKKGNYKKGNCYIKARVKQTFKGMALDEGKPQEEVLLDALWKLKELYELLKIPPPQEEEAATPSTESMEEHRKLMDEQMALVRSMEAMEFNQASMGDLFSVEKELGQGGQSSVYQIKRKSDGQLFACKSIRVTDNLEDQAELEMRVLTKLSKSTAKSGVVQLVDVFKEQEYHHLVMELCQCSLRDVLKDKGRLSEHEAALVMKKVARTVGEMHDMGIAHRDINTANILLGIKEKFDSIKVADFGTCWLSEGPGVKFRMSDLSGTQAYSAPEMVNSDDEYDEMVDVWGVGIVLYEILSGQFAFWVGRKEVPVTSLDWTDVSEEAKDLILQLLHLDPRKRLPIHEIEKHPWVVKHSAVQQELCLEMDLKPGLKRRRGDQEEAEESLVAKKVRLWSISCLDSFGE</sequence>
<feature type="region of interest" description="Disordered" evidence="1">
    <location>
        <begin position="1"/>
        <end position="67"/>
    </location>
</feature>
<evidence type="ECO:0000256" key="1">
    <source>
        <dbReference type="SAM" id="MobiDB-lite"/>
    </source>
</evidence>
<dbReference type="InterPro" id="IPR011009">
    <property type="entry name" value="Kinase-like_dom_sf"/>
</dbReference>
<feature type="compositionally biased region" description="Basic residues" evidence="1">
    <location>
        <begin position="204"/>
        <end position="217"/>
    </location>
</feature>
<dbReference type="Gramene" id="EFJ12437">
    <property type="protein sequence ID" value="EFJ12437"/>
    <property type="gene ID" value="SELMODRAFT_446639"/>
</dbReference>
<dbReference type="PANTHER" id="PTHR44167">
    <property type="entry name" value="OVARIAN-SPECIFIC SERINE/THREONINE-PROTEIN KINASE LOK-RELATED"/>
    <property type="match status" value="1"/>
</dbReference>
<dbReference type="GO" id="GO:0005634">
    <property type="term" value="C:nucleus"/>
    <property type="evidence" value="ECO:0000318"/>
    <property type="project" value="GO_Central"/>
</dbReference>
<feature type="compositionally biased region" description="Polar residues" evidence="1">
    <location>
        <begin position="1"/>
        <end position="15"/>
    </location>
</feature>
<dbReference type="GO" id="GO:0005524">
    <property type="term" value="F:ATP binding"/>
    <property type="evidence" value="ECO:0007669"/>
    <property type="project" value="InterPro"/>
</dbReference>
<dbReference type="GO" id="GO:0004674">
    <property type="term" value="F:protein serine/threonine kinase activity"/>
    <property type="evidence" value="ECO:0000318"/>
    <property type="project" value="GO_Central"/>
</dbReference>
<dbReference type="AlphaFoldDB" id="D8ST72"/>
<gene>
    <name evidence="3" type="ORF">SELMODRAFT_446639</name>
</gene>
<dbReference type="InParanoid" id="D8ST72"/>